<dbReference type="InterPro" id="IPR050789">
    <property type="entry name" value="Diverse_Enzym_Activities"/>
</dbReference>
<dbReference type="EMBL" id="AQHN01000077">
    <property type="protein sequence ID" value="ENN85853.1"/>
    <property type="molecule type" value="Genomic_DNA"/>
</dbReference>
<comment type="caution">
    <text evidence="2">The sequence shown here is derived from an EMBL/GenBank/DDBJ whole genome shotgun (WGS) entry which is preliminary data.</text>
</comment>
<dbReference type="AlphaFoldDB" id="N6U6E6"/>
<protein>
    <submittedName>
        <fullName evidence="2">Beta-lactamase</fullName>
    </submittedName>
</protein>
<evidence type="ECO:0000313" key="2">
    <source>
        <dbReference type="EMBL" id="ENN85853.1"/>
    </source>
</evidence>
<gene>
    <name evidence="2" type="ORF">RHSP_18008</name>
</gene>
<dbReference type="PANTHER" id="PTHR43283:SF3">
    <property type="entry name" value="BETA-LACTAMASE FAMILY PROTEIN (AFU_ORTHOLOGUE AFUA_5G07500)"/>
    <property type="match status" value="1"/>
</dbReference>
<dbReference type="Proteomes" id="UP000012429">
    <property type="component" value="Unassembled WGS sequence"/>
</dbReference>
<dbReference type="SUPFAM" id="SSF56601">
    <property type="entry name" value="beta-lactamase/transpeptidase-like"/>
    <property type="match status" value="1"/>
</dbReference>
<dbReference type="Pfam" id="PF00144">
    <property type="entry name" value="Beta-lactamase"/>
    <property type="match status" value="1"/>
</dbReference>
<sequence length="451" mass="48441">MLPERVPRGGKNRLAIECGRASTLPRRRIFRLLLIFHNSHSRNNLRLDLFRNGHCDYTRFCPMSLPLENSARPSRGIAATGLDAAIDSALADKRLVGAVVLVARDGELVYARAAGLADRENKMATREDTIFRLASVTKPIVAITAMRLVEQGRIGLDDPITKWLPEFRPRLPDGAEAVIRIRHLLTHTSGLGYSFAEEQDGPYHRAGVSDGLDTPGRSLDDNLKRLASAPLLFAPGESWRYSLAMDVLGGIIEKETGGALGDAVADLVMKPLGLSDTAFSVRDRRRLAAAYVNGAPEPQRMGDEATLPILDGMIRFVPGRIFDPASYHSGGAGMAGTASDVLAILETVRKGGAPLLSADTVKVMMADQAGGNMQTQQAGFGFGFGWSVVADPGVAQVPFSAGTIKWGGVYGHSWFVDAEKGLTVVALTNTTLEGMWGQFTTDLAKAVYAGI</sequence>
<dbReference type="Gene3D" id="3.40.710.10">
    <property type="entry name" value="DD-peptidase/beta-lactamase superfamily"/>
    <property type="match status" value="1"/>
</dbReference>
<dbReference type="InterPro" id="IPR012338">
    <property type="entry name" value="Beta-lactam/transpept-like"/>
</dbReference>
<proteinExistence type="predicted"/>
<reference evidence="2 3" key="1">
    <citation type="journal article" date="2012" name="BMC Genomics">
        <title>Genomic basis of broad host range and environmental adaptability of Rhizobium tropici CIAT 899 and Rhizobium sp. PRF 81 which are used in inoculants for common bean (Phaseolus vulgaris L.).</title>
        <authorList>
            <person name="Ormeno-Orrillo E."/>
            <person name="Menna P."/>
            <person name="Almeida L.G."/>
            <person name="Ollero F.J."/>
            <person name="Nicolas M.F."/>
            <person name="Pains Rodrigues E."/>
            <person name="Shigueyoshi Nakatani A."/>
            <person name="Silva Batista J.S."/>
            <person name="Oliveira Chueire L.M."/>
            <person name="Souza R.C."/>
            <person name="Ribeiro Vasconcelos A.T."/>
            <person name="Megias M."/>
            <person name="Hungria M."/>
            <person name="Martinez-Romero E."/>
        </authorList>
    </citation>
    <scope>NUCLEOTIDE SEQUENCE [LARGE SCALE GENOMIC DNA]</scope>
    <source>
        <strain evidence="2 3">PRF 81</strain>
    </source>
</reference>
<feature type="domain" description="Beta-lactamase-related" evidence="1">
    <location>
        <begin position="82"/>
        <end position="432"/>
    </location>
</feature>
<accession>N6U6E6</accession>
<keyword evidence="3" id="KW-1185">Reference proteome</keyword>
<name>N6U6E6_9HYPH</name>
<evidence type="ECO:0000259" key="1">
    <source>
        <dbReference type="Pfam" id="PF00144"/>
    </source>
</evidence>
<dbReference type="PATRIC" id="fig|363754.4.peg.4392"/>
<dbReference type="PANTHER" id="PTHR43283">
    <property type="entry name" value="BETA-LACTAMASE-RELATED"/>
    <property type="match status" value="1"/>
</dbReference>
<dbReference type="InterPro" id="IPR001466">
    <property type="entry name" value="Beta-lactam-related"/>
</dbReference>
<dbReference type="STRING" id="363754.RHSP_18008"/>
<organism evidence="2 3">
    <name type="scientific">Rhizobium freirei PRF 81</name>
    <dbReference type="NCBI Taxonomy" id="363754"/>
    <lineage>
        <taxon>Bacteria</taxon>
        <taxon>Pseudomonadati</taxon>
        <taxon>Pseudomonadota</taxon>
        <taxon>Alphaproteobacteria</taxon>
        <taxon>Hyphomicrobiales</taxon>
        <taxon>Rhizobiaceae</taxon>
        <taxon>Rhizobium/Agrobacterium group</taxon>
        <taxon>Rhizobium</taxon>
    </lineage>
</organism>
<evidence type="ECO:0000313" key="3">
    <source>
        <dbReference type="Proteomes" id="UP000012429"/>
    </source>
</evidence>